<dbReference type="SUPFAM" id="SSF56219">
    <property type="entry name" value="DNase I-like"/>
    <property type="match status" value="1"/>
</dbReference>
<protein>
    <submittedName>
        <fullName evidence="1">Uncharacterized protein</fullName>
    </submittedName>
</protein>
<sequence length="302" mass="34945">MPTFIVACFVQRENNHQFMQKHKAKWELHTKELGYTEEEKQIFVNDNLTAYNEKLLAQAMAMRKQGKLEAAWTNRGGNICKEDSRIQTNSSYTSYFSCRDFCNGDGVAIYVRNCFTQSLLSCHNNGCYSLWVEISNIGGYYRPPQYKLQDFLFALDHDLANCKKVDTFILGDFNISMCEQNNECTNDRCAVLTTICHSSYGEKPQKNQECIVINDIKVANVLKIKLGNLTVENKDTNSNKHLEYILGNALNEATETKKLHKHNKILCSWASPRYMQLILIKDKLYKKYKKKRNNSNIKLELN</sequence>
<gene>
    <name evidence="1" type="ORF">PR048_010664</name>
</gene>
<keyword evidence="2" id="KW-1185">Reference proteome</keyword>
<name>A0ABQ9I3B1_9NEOP</name>
<comment type="caution">
    <text evidence="1">The sequence shown here is derived from an EMBL/GenBank/DDBJ whole genome shotgun (WGS) entry which is preliminary data.</text>
</comment>
<proteinExistence type="predicted"/>
<accession>A0ABQ9I3B1</accession>
<dbReference type="InterPro" id="IPR036691">
    <property type="entry name" value="Endo/exonu/phosph_ase_sf"/>
</dbReference>
<evidence type="ECO:0000313" key="1">
    <source>
        <dbReference type="EMBL" id="KAJ8891150.1"/>
    </source>
</evidence>
<dbReference type="Proteomes" id="UP001159363">
    <property type="component" value="Chromosome 3"/>
</dbReference>
<dbReference type="EMBL" id="JARBHB010000003">
    <property type="protein sequence ID" value="KAJ8891150.1"/>
    <property type="molecule type" value="Genomic_DNA"/>
</dbReference>
<dbReference type="Gene3D" id="3.60.10.10">
    <property type="entry name" value="Endonuclease/exonuclease/phosphatase"/>
    <property type="match status" value="1"/>
</dbReference>
<organism evidence="1 2">
    <name type="scientific">Dryococelus australis</name>
    <dbReference type="NCBI Taxonomy" id="614101"/>
    <lineage>
        <taxon>Eukaryota</taxon>
        <taxon>Metazoa</taxon>
        <taxon>Ecdysozoa</taxon>
        <taxon>Arthropoda</taxon>
        <taxon>Hexapoda</taxon>
        <taxon>Insecta</taxon>
        <taxon>Pterygota</taxon>
        <taxon>Neoptera</taxon>
        <taxon>Polyneoptera</taxon>
        <taxon>Phasmatodea</taxon>
        <taxon>Verophasmatodea</taxon>
        <taxon>Anareolatae</taxon>
        <taxon>Phasmatidae</taxon>
        <taxon>Eurycanthinae</taxon>
        <taxon>Dryococelus</taxon>
    </lineage>
</organism>
<reference evidence="1 2" key="1">
    <citation type="submission" date="2023-02" db="EMBL/GenBank/DDBJ databases">
        <title>LHISI_Scaffold_Assembly.</title>
        <authorList>
            <person name="Stuart O.P."/>
            <person name="Cleave R."/>
            <person name="Magrath M.J.L."/>
            <person name="Mikheyev A.S."/>
        </authorList>
    </citation>
    <scope>NUCLEOTIDE SEQUENCE [LARGE SCALE GENOMIC DNA]</scope>
    <source>
        <strain evidence="1">Daus_M_001</strain>
        <tissue evidence="1">Leg muscle</tissue>
    </source>
</reference>
<evidence type="ECO:0000313" key="2">
    <source>
        <dbReference type="Proteomes" id="UP001159363"/>
    </source>
</evidence>